<proteinExistence type="predicted"/>
<evidence type="ECO:0008006" key="4">
    <source>
        <dbReference type="Google" id="ProtNLM"/>
    </source>
</evidence>
<dbReference type="EMBL" id="JACIEJ010000005">
    <property type="protein sequence ID" value="MBB3986072.1"/>
    <property type="molecule type" value="Genomic_DNA"/>
</dbReference>
<evidence type="ECO:0000256" key="1">
    <source>
        <dbReference type="SAM" id="Phobius"/>
    </source>
</evidence>
<dbReference type="AlphaFoldDB" id="A0A7W6GSR7"/>
<name>A0A7W6GSR7_9RHOB</name>
<comment type="caution">
    <text evidence="2">The sequence shown here is derived from an EMBL/GenBank/DDBJ whole genome shotgun (WGS) entry which is preliminary data.</text>
</comment>
<accession>A0A7W6GSR7</accession>
<keyword evidence="1" id="KW-0472">Membrane</keyword>
<dbReference type="RefSeq" id="WP_183966170.1">
    <property type="nucleotide sequence ID" value="NZ_JACIEJ010000005.1"/>
</dbReference>
<evidence type="ECO:0000313" key="3">
    <source>
        <dbReference type="Proteomes" id="UP000541426"/>
    </source>
</evidence>
<gene>
    <name evidence="2" type="ORF">GGQ68_002410</name>
</gene>
<keyword evidence="1" id="KW-0812">Transmembrane</keyword>
<evidence type="ECO:0000313" key="2">
    <source>
        <dbReference type="EMBL" id="MBB3986072.1"/>
    </source>
</evidence>
<dbReference type="Proteomes" id="UP000541426">
    <property type="component" value="Unassembled WGS sequence"/>
</dbReference>
<keyword evidence="1" id="KW-1133">Transmembrane helix</keyword>
<protein>
    <recommendedName>
        <fullName evidence="4">TadE-like protein</fullName>
    </recommendedName>
</protein>
<reference evidence="2 3" key="1">
    <citation type="submission" date="2020-08" db="EMBL/GenBank/DDBJ databases">
        <title>Genomic Encyclopedia of Type Strains, Phase IV (KMG-IV): sequencing the most valuable type-strain genomes for metagenomic binning, comparative biology and taxonomic classification.</title>
        <authorList>
            <person name="Goeker M."/>
        </authorList>
    </citation>
    <scope>NUCLEOTIDE SEQUENCE [LARGE SCALE GENOMIC DNA]</scope>
    <source>
        <strain evidence="2 3">DSM 102235</strain>
    </source>
</reference>
<feature type="transmembrane region" description="Helical" evidence="1">
    <location>
        <begin position="33"/>
        <end position="54"/>
    </location>
</feature>
<organism evidence="2 3">
    <name type="scientific">Sagittula marina</name>
    <dbReference type="NCBI Taxonomy" id="943940"/>
    <lineage>
        <taxon>Bacteria</taxon>
        <taxon>Pseudomonadati</taxon>
        <taxon>Pseudomonadota</taxon>
        <taxon>Alphaproteobacteria</taxon>
        <taxon>Rhodobacterales</taxon>
        <taxon>Roseobacteraceae</taxon>
        <taxon>Sagittula</taxon>
    </lineage>
</organism>
<sequence>MTATYFTRFQRIKRRLSVRAFLRDTEGSMTIEMMLWLPLILTVIAGTFSLHDAFRYKTLNTKAAYTISDAISRETTAIDGPYLDGMVDLMAFLTRSDGPYSLRVTLVRFDAGEDTTDGTTPAATGEYLVEWSQTRGEFGELQTMDLADMTDQLPVLLDNEHVIVVETETDYIPPFAVPALNEARMFYTFGFTRPRFAPKITWAEG</sequence>
<keyword evidence="3" id="KW-1185">Reference proteome</keyword>